<dbReference type="CDD" id="cd01650">
    <property type="entry name" value="RT_nLTR_like"/>
    <property type="match status" value="1"/>
</dbReference>
<evidence type="ECO:0000259" key="1">
    <source>
        <dbReference type="PROSITE" id="PS50878"/>
    </source>
</evidence>
<dbReference type="InterPro" id="IPR000477">
    <property type="entry name" value="RT_dom"/>
</dbReference>
<dbReference type="EMBL" id="JAUHHV010000010">
    <property type="protein sequence ID" value="KAK1409431.1"/>
    <property type="molecule type" value="Genomic_DNA"/>
</dbReference>
<dbReference type="InterPro" id="IPR026960">
    <property type="entry name" value="RVT-Znf"/>
</dbReference>
<dbReference type="InterPro" id="IPR043502">
    <property type="entry name" value="DNA/RNA_pol_sf"/>
</dbReference>
<accession>A0AAD8JTM2</accession>
<dbReference type="Pfam" id="PF13966">
    <property type="entry name" value="zf-RVT"/>
    <property type="match status" value="1"/>
</dbReference>
<evidence type="ECO:0000313" key="3">
    <source>
        <dbReference type="Proteomes" id="UP001229421"/>
    </source>
</evidence>
<evidence type="ECO:0000313" key="2">
    <source>
        <dbReference type="EMBL" id="KAK1409431.1"/>
    </source>
</evidence>
<dbReference type="Proteomes" id="UP001229421">
    <property type="component" value="Unassembled WGS sequence"/>
</dbReference>
<dbReference type="Pfam" id="PF00078">
    <property type="entry name" value="RVT_1"/>
    <property type="match status" value="1"/>
</dbReference>
<comment type="caution">
    <text evidence="2">The sequence shown here is derived from an EMBL/GenBank/DDBJ whole genome shotgun (WGS) entry which is preliminary data.</text>
</comment>
<name>A0AAD8JTM2_TARER</name>
<reference evidence="2" key="1">
    <citation type="journal article" date="2023" name="bioRxiv">
        <title>Improved chromosome-level genome assembly for marigold (Tagetes erecta).</title>
        <authorList>
            <person name="Jiang F."/>
            <person name="Yuan L."/>
            <person name="Wang S."/>
            <person name="Wang H."/>
            <person name="Xu D."/>
            <person name="Wang A."/>
            <person name="Fan W."/>
        </authorList>
    </citation>
    <scope>NUCLEOTIDE SEQUENCE</scope>
    <source>
        <strain evidence="2">WSJ</strain>
        <tissue evidence="2">Leaf</tissue>
    </source>
</reference>
<feature type="domain" description="Reverse transcriptase" evidence="1">
    <location>
        <begin position="315"/>
        <end position="593"/>
    </location>
</feature>
<dbReference type="AlphaFoldDB" id="A0AAD8JTM2"/>
<dbReference type="PROSITE" id="PS50878">
    <property type="entry name" value="RT_POL"/>
    <property type="match status" value="1"/>
</dbReference>
<sequence length="962" mass="110633">MNFLSVNIRGVADSAKGSWIKDTKLHHKINFMGLQETKAQDIRKAKAGSFCGKDPMDFEFESSRGFSGGLLSIWNPNVFNKTSVIKCRHYILVTANNDFQHSGPRKQRLFKKLNFFKEAIRKWAADSKIKENELERVLWDDLKLLDEVLESRDLNEEEEWARLQCKKELLELGNHKLKDQWQKSRAKWVTFGDDNSRFFHGLIKSRNTNNRIHGIDVGNRWINNPKLIKREVWRFFSKRFKEDNPRRPSFHCPNLKKLTTAEGERLIAEFSTEEIKRAVWDCGDDKAPGPDGFNFKFIKTFWDLISPEVIDMAHNLHANDEFPHGAGSAFICLVPKSKSAASLDDQRPITLISSQNKILSKILANRLKLVISSIISESQSGFLSNSNIIDGPLMVNEIITWSKKAKRKVMLFKIDFEKAFDNINWNFLDATLSQMNFPLKWRRWITNMFAASRSSVLVNGSPTYEFKCHKGVRQGDPLSPFLFIIGMEVLAGMLKKLCDVSLFKGFQAPNDGPLISHLLYADDAIIIGEWNDSNFLNIKRLLRVFHIISGLKINYTKSVLYGVNVTQSELVSAASIVNCATGSLPFSYLGLPVGANMNRINNWTPVIDAFDRRLSKWKENTLSMGGRLTLLKSVLEALPTYYFSLYKAPAKIIDILEAKRRRFFWGGKEDTKNIAWVAWDQITRPKKYGGLGLTPLKEFNIALLSKWWWRFKTEEKHLWRSLINSIHCTNRSWPALPHKKHLTGTWNSIARIENSLGLKGIDLTQLIRGQIGSGTSIRFWLDAWASDKPFKDLFPDLYALESRKSIVVFECYFLQGNVAQWKWRWKRENLSSNEAQQLTACISIISSISPNNANDQWIWTGDKDKRFSVRSMTMIAQNPNYDSQQLLFSWNRWTPLKVNVFGWRALRNRLPTKTALRKRGIQVDSTTCPLCNWDRLYPHLFRLIPVAAVSCSKPSISNSPLS</sequence>
<dbReference type="SUPFAM" id="SSF56672">
    <property type="entry name" value="DNA/RNA polymerases"/>
    <property type="match status" value="1"/>
</dbReference>
<dbReference type="PANTHER" id="PTHR33116">
    <property type="entry name" value="REVERSE TRANSCRIPTASE ZINC-BINDING DOMAIN-CONTAINING PROTEIN-RELATED-RELATED"/>
    <property type="match status" value="1"/>
</dbReference>
<gene>
    <name evidence="2" type="ORF">QVD17_35957</name>
</gene>
<keyword evidence="3" id="KW-1185">Reference proteome</keyword>
<dbReference type="PANTHER" id="PTHR33116:SF78">
    <property type="entry name" value="OS12G0587133 PROTEIN"/>
    <property type="match status" value="1"/>
</dbReference>
<proteinExistence type="predicted"/>
<organism evidence="2 3">
    <name type="scientific">Tagetes erecta</name>
    <name type="common">African marigold</name>
    <dbReference type="NCBI Taxonomy" id="13708"/>
    <lineage>
        <taxon>Eukaryota</taxon>
        <taxon>Viridiplantae</taxon>
        <taxon>Streptophyta</taxon>
        <taxon>Embryophyta</taxon>
        <taxon>Tracheophyta</taxon>
        <taxon>Spermatophyta</taxon>
        <taxon>Magnoliopsida</taxon>
        <taxon>eudicotyledons</taxon>
        <taxon>Gunneridae</taxon>
        <taxon>Pentapetalae</taxon>
        <taxon>asterids</taxon>
        <taxon>campanulids</taxon>
        <taxon>Asterales</taxon>
        <taxon>Asteraceae</taxon>
        <taxon>Asteroideae</taxon>
        <taxon>Heliantheae alliance</taxon>
        <taxon>Tageteae</taxon>
        <taxon>Tagetes</taxon>
    </lineage>
</organism>
<protein>
    <recommendedName>
        <fullName evidence="1">Reverse transcriptase domain-containing protein</fullName>
    </recommendedName>
</protein>